<proteinExistence type="predicted"/>
<dbReference type="Gene3D" id="3.10.450.50">
    <property type="match status" value="1"/>
</dbReference>
<reference evidence="1 2" key="1">
    <citation type="submission" date="2020-08" db="EMBL/GenBank/DDBJ databases">
        <title>Genomic Encyclopedia of Type Strains, Phase IV (KMG-IV): sequencing the most valuable type-strain genomes for metagenomic binning, comparative biology and taxonomic classification.</title>
        <authorList>
            <person name="Goeker M."/>
        </authorList>
    </citation>
    <scope>NUCLEOTIDE SEQUENCE [LARGE SCALE GENOMIC DNA]</scope>
    <source>
        <strain evidence="1 2">DSM 17328</strain>
    </source>
</reference>
<accession>A0A7W7B2D6</accession>
<dbReference type="InterPro" id="IPR032710">
    <property type="entry name" value="NTF2-like_dom_sf"/>
</dbReference>
<dbReference type="GO" id="GO:0016853">
    <property type="term" value="F:isomerase activity"/>
    <property type="evidence" value="ECO:0007669"/>
    <property type="project" value="UniProtKB-KW"/>
</dbReference>
<keyword evidence="1" id="KW-0413">Isomerase</keyword>
<evidence type="ECO:0000313" key="1">
    <source>
        <dbReference type="EMBL" id="MBB4632731.1"/>
    </source>
</evidence>
<dbReference type="Proteomes" id="UP000566324">
    <property type="component" value="Unassembled WGS sequence"/>
</dbReference>
<name>A0A7W7B2D6_9SPHN</name>
<dbReference type="AlphaFoldDB" id="A0A7W7B2D6"/>
<gene>
    <name evidence="1" type="ORF">GGQ98_002358</name>
</gene>
<protein>
    <submittedName>
        <fullName evidence="1">Ketosteroid isomerase-like protein</fullName>
    </submittedName>
</protein>
<sequence>MQQHTLYGTRQDGERLTLPACMVCRVENGKITRLDEYFDSARVAEFRKFAI</sequence>
<keyword evidence="2" id="KW-1185">Reference proteome</keyword>
<dbReference type="SUPFAM" id="SSF54427">
    <property type="entry name" value="NTF2-like"/>
    <property type="match status" value="1"/>
</dbReference>
<organism evidence="1 2">
    <name type="scientific">Sphingosinicella soli</name>
    <dbReference type="NCBI Taxonomy" id="333708"/>
    <lineage>
        <taxon>Bacteria</taxon>
        <taxon>Pseudomonadati</taxon>
        <taxon>Pseudomonadota</taxon>
        <taxon>Alphaproteobacteria</taxon>
        <taxon>Sphingomonadales</taxon>
        <taxon>Sphingosinicellaceae</taxon>
        <taxon>Sphingosinicella</taxon>
    </lineage>
</organism>
<dbReference type="EMBL" id="JACHNZ010000026">
    <property type="protein sequence ID" value="MBB4632731.1"/>
    <property type="molecule type" value="Genomic_DNA"/>
</dbReference>
<evidence type="ECO:0000313" key="2">
    <source>
        <dbReference type="Proteomes" id="UP000566324"/>
    </source>
</evidence>
<comment type="caution">
    <text evidence="1">The sequence shown here is derived from an EMBL/GenBank/DDBJ whole genome shotgun (WGS) entry which is preliminary data.</text>
</comment>
<dbReference type="RefSeq" id="WP_207791376.1">
    <property type="nucleotide sequence ID" value="NZ_JACHNZ010000026.1"/>
</dbReference>